<dbReference type="KEGG" id="scia:HUG15_12330"/>
<accession>A0A7T6Z3T3</accession>
<keyword evidence="4" id="KW-1185">Reference proteome</keyword>
<dbReference type="SUPFAM" id="SSF55920">
    <property type="entry name" value="Creatinase/aminopeptidase"/>
    <property type="match status" value="1"/>
</dbReference>
<dbReference type="InterPro" id="IPR000587">
    <property type="entry name" value="Creatinase_N"/>
</dbReference>
<dbReference type="PANTHER" id="PTHR46112">
    <property type="entry name" value="AMINOPEPTIDASE"/>
    <property type="match status" value="1"/>
</dbReference>
<protein>
    <submittedName>
        <fullName evidence="3">Aminopeptidase P family protein</fullName>
    </submittedName>
</protein>
<evidence type="ECO:0000259" key="1">
    <source>
        <dbReference type="Pfam" id="PF00557"/>
    </source>
</evidence>
<dbReference type="Proteomes" id="UP000595823">
    <property type="component" value="Chromosome"/>
</dbReference>
<gene>
    <name evidence="3" type="ORF">HUG15_12330</name>
</gene>
<dbReference type="InterPro" id="IPR000994">
    <property type="entry name" value="Pept_M24"/>
</dbReference>
<organism evidence="3 4">
    <name type="scientific">Salicibibacter cibarius</name>
    <dbReference type="NCBI Taxonomy" id="2743000"/>
    <lineage>
        <taxon>Bacteria</taxon>
        <taxon>Bacillati</taxon>
        <taxon>Bacillota</taxon>
        <taxon>Bacilli</taxon>
        <taxon>Bacillales</taxon>
        <taxon>Bacillaceae</taxon>
        <taxon>Salicibibacter</taxon>
    </lineage>
</organism>
<proteinExistence type="predicted"/>
<keyword evidence="3" id="KW-0378">Hydrolase</keyword>
<dbReference type="Gene3D" id="3.40.350.10">
    <property type="entry name" value="Creatinase/prolidase N-terminal domain"/>
    <property type="match status" value="1"/>
</dbReference>
<dbReference type="AlphaFoldDB" id="A0A7T6Z3T3"/>
<reference evidence="3 4" key="1">
    <citation type="submission" date="2020-06" db="EMBL/GenBank/DDBJ databases">
        <title>Genomic analysis of Salicibibacter sp. NKC5-3.</title>
        <authorList>
            <person name="Oh Y.J."/>
        </authorList>
    </citation>
    <scope>NUCLEOTIDE SEQUENCE [LARGE SCALE GENOMIC DNA]</scope>
    <source>
        <strain evidence="3 4">NKC5-3</strain>
    </source>
</reference>
<keyword evidence="3" id="KW-0645">Protease</keyword>
<dbReference type="SUPFAM" id="SSF53092">
    <property type="entry name" value="Creatinase/prolidase N-terminal domain"/>
    <property type="match status" value="1"/>
</dbReference>
<dbReference type="Gene3D" id="3.90.230.10">
    <property type="entry name" value="Creatinase/methionine aminopeptidase superfamily"/>
    <property type="match status" value="1"/>
</dbReference>
<evidence type="ECO:0000313" key="3">
    <source>
        <dbReference type="EMBL" id="QQK76266.1"/>
    </source>
</evidence>
<dbReference type="Pfam" id="PF00557">
    <property type="entry name" value="Peptidase_M24"/>
    <property type="match status" value="1"/>
</dbReference>
<dbReference type="RefSeq" id="WP_200123399.1">
    <property type="nucleotide sequence ID" value="NZ_CP054705.1"/>
</dbReference>
<feature type="domain" description="Peptidase M24" evidence="1">
    <location>
        <begin position="148"/>
        <end position="356"/>
    </location>
</feature>
<dbReference type="GO" id="GO:0004177">
    <property type="term" value="F:aminopeptidase activity"/>
    <property type="evidence" value="ECO:0007669"/>
    <property type="project" value="UniProtKB-KW"/>
</dbReference>
<dbReference type="InterPro" id="IPR036005">
    <property type="entry name" value="Creatinase/aminopeptidase-like"/>
</dbReference>
<evidence type="ECO:0000313" key="4">
    <source>
        <dbReference type="Proteomes" id="UP000595823"/>
    </source>
</evidence>
<dbReference type="InterPro" id="IPR050659">
    <property type="entry name" value="Peptidase_M24B"/>
</dbReference>
<dbReference type="Pfam" id="PF01321">
    <property type="entry name" value="Creatinase_N"/>
    <property type="match status" value="1"/>
</dbReference>
<evidence type="ECO:0000259" key="2">
    <source>
        <dbReference type="Pfam" id="PF01321"/>
    </source>
</evidence>
<dbReference type="PANTHER" id="PTHR46112:SF2">
    <property type="entry name" value="XAA-PRO AMINOPEPTIDASE P-RELATED"/>
    <property type="match status" value="1"/>
</dbReference>
<dbReference type="InterPro" id="IPR029149">
    <property type="entry name" value="Creatin/AminoP/Spt16_N"/>
</dbReference>
<feature type="domain" description="Creatinase N-terminal" evidence="2">
    <location>
        <begin position="7"/>
        <end position="141"/>
    </location>
</feature>
<name>A0A7T6Z3T3_9BACI</name>
<dbReference type="EMBL" id="CP054705">
    <property type="protein sequence ID" value="QQK76266.1"/>
    <property type="molecule type" value="Genomic_DNA"/>
</dbReference>
<sequence>MSIYHKRIDEVRSYMTEESIGLSIVTNPDHQYFLTGFKALTYSRPITLLIDEKHTQFIIPSLEENHAQKAAVDVLHVYFEYEVNKGSISYFTTLQNAIESVRSQTVALDIDSAPVILTQYVIPQGATIKDIGQRIVEMRYIKEDEEIEHIHEASRWINQAMHVSLQYSTPGVSELEIDDHGNSFLYTEIPKTHPNSTIQIIGMSPSGTKRSIMPHVFSNSRKLQKGDVMIHTRQVGIDGYRTELERTVFIGEPTNKQKKAFKIMVEAQSAAIEALKPGARAGDIDNIARNIFIREGYKDYAVHRTGHGIGLSPHEEPYIRFDNDLIIEERMVFTIEPGIYIPNVGGFRHSDTLVVSRNGCEWLTDYPRDLESLTL</sequence>
<keyword evidence="3" id="KW-0031">Aminopeptidase</keyword>